<organism evidence="6 7">
    <name type="scientific">Lophiotrema nucula</name>
    <dbReference type="NCBI Taxonomy" id="690887"/>
    <lineage>
        <taxon>Eukaryota</taxon>
        <taxon>Fungi</taxon>
        <taxon>Dikarya</taxon>
        <taxon>Ascomycota</taxon>
        <taxon>Pezizomycotina</taxon>
        <taxon>Dothideomycetes</taxon>
        <taxon>Pleosporomycetidae</taxon>
        <taxon>Pleosporales</taxon>
        <taxon>Lophiotremataceae</taxon>
        <taxon>Lophiotrema</taxon>
    </lineage>
</organism>
<keyword evidence="4 5" id="KW-0408">Iron</keyword>
<evidence type="ECO:0000313" key="6">
    <source>
        <dbReference type="EMBL" id="KAF2105588.1"/>
    </source>
</evidence>
<gene>
    <name evidence="6" type="ORF">BDV96DRAFT_453549</name>
</gene>
<feature type="non-terminal residue" evidence="6">
    <location>
        <position position="514"/>
    </location>
</feature>
<evidence type="ECO:0000256" key="3">
    <source>
        <dbReference type="ARBA" id="ARBA00023002"/>
    </source>
</evidence>
<feature type="binding site" evidence="5">
    <location>
        <position position="511"/>
    </location>
    <ligand>
        <name>Fe cation</name>
        <dbReference type="ChEBI" id="CHEBI:24875"/>
        <note>catalytic</note>
    </ligand>
</feature>
<protein>
    <submittedName>
        <fullName evidence="6">Carotenoid oxygenase</fullName>
    </submittedName>
</protein>
<feature type="binding site" evidence="5">
    <location>
        <position position="315"/>
    </location>
    <ligand>
        <name>Fe cation</name>
        <dbReference type="ChEBI" id="CHEBI:24875"/>
        <note>catalytic</note>
    </ligand>
</feature>
<keyword evidence="2 5" id="KW-0479">Metal-binding</keyword>
<dbReference type="GO" id="GO:0046872">
    <property type="term" value="F:metal ion binding"/>
    <property type="evidence" value="ECO:0007669"/>
    <property type="project" value="UniProtKB-KW"/>
</dbReference>
<proteinExistence type="inferred from homology"/>
<dbReference type="OrthoDB" id="407010at2759"/>
<evidence type="ECO:0000256" key="4">
    <source>
        <dbReference type="ARBA" id="ARBA00023004"/>
    </source>
</evidence>
<evidence type="ECO:0000256" key="2">
    <source>
        <dbReference type="ARBA" id="ARBA00022723"/>
    </source>
</evidence>
<dbReference type="AlphaFoldDB" id="A0A6A5YHF7"/>
<name>A0A6A5YHF7_9PLEO</name>
<comment type="cofactor">
    <cofactor evidence="5">
        <name>Fe(2+)</name>
        <dbReference type="ChEBI" id="CHEBI:29033"/>
    </cofactor>
    <text evidence="5">Binds 1 Fe(2+) ion per subunit.</text>
</comment>
<sequence length="514" mass="56434">AAGAPAPGANPLAFGFYDTPETPQPVELEITGTIPSWVHGSLYRGAQAGWDAGNYTAEHWFDGFSRNHKFEIANGKVTYRSRNSADELHDFVQETGRYPGSSFAGDPCKVILGAFQSTFRDGVKSAGNKTSRTVQVSFVKNFPGLDHNSTNFGPLFTLTATTDSNVMNQIDTVTLEPIELFTYQATSRDYNDTSLTCAHPAIGSDGQLFNYVLDVQNGPPTYKIFGINGGKGSVLATITGVPPVYIHTLFSTENYLILNLWQAVLGKTKSGKESYNLVDKIQPWNATQPSLMYVIDKKGGGVVARYAGPTFFAFHEINTFESNGDIYMDMPTFDSHDWTLQGLRLAKLRTVPNENANIDLPSVFTRFKLPNIAGGKAADGTIITQKATIDFQMSRKDGNLEVPRINEKYQHKDYRYAYGIHLEKPGHFADSIVKIDIQSKSSKVWLPSTDHLVSEPVFIPRPGCDDEDDGVLLVTALCAQSKLSKLVVLDAKTMTEVGRAGLPVVMGYGFHGLW</sequence>
<comment type="similarity">
    <text evidence="1">Belongs to the carotenoid oxygenase family.</text>
</comment>
<keyword evidence="3" id="KW-0560">Oxidoreductase</keyword>
<dbReference type="Proteomes" id="UP000799770">
    <property type="component" value="Unassembled WGS sequence"/>
</dbReference>
<evidence type="ECO:0000256" key="5">
    <source>
        <dbReference type="PIRSR" id="PIRSR604294-1"/>
    </source>
</evidence>
<dbReference type="PANTHER" id="PTHR10543:SF24">
    <property type="entry name" value="CAROTENOID ISOMEROOXYGENASE"/>
    <property type="match status" value="1"/>
</dbReference>
<reference evidence="6" key="1">
    <citation type="journal article" date="2020" name="Stud. Mycol.">
        <title>101 Dothideomycetes genomes: a test case for predicting lifestyles and emergence of pathogens.</title>
        <authorList>
            <person name="Haridas S."/>
            <person name="Albert R."/>
            <person name="Binder M."/>
            <person name="Bloem J."/>
            <person name="Labutti K."/>
            <person name="Salamov A."/>
            <person name="Andreopoulos B."/>
            <person name="Baker S."/>
            <person name="Barry K."/>
            <person name="Bills G."/>
            <person name="Bluhm B."/>
            <person name="Cannon C."/>
            <person name="Castanera R."/>
            <person name="Culley D."/>
            <person name="Daum C."/>
            <person name="Ezra D."/>
            <person name="Gonzalez J."/>
            <person name="Henrissat B."/>
            <person name="Kuo A."/>
            <person name="Liang C."/>
            <person name="Lipzen A."/>
            <person name="Lutzoni F."/>
            <person name="Magnuson J."/>
            <person name="Mondo S."/>
            <person name="Nolan M."/>
            <person name="Ohm R."/>
            <person name="Pangilinan J."/>
            <person name="Park H.-J."/>
            <person name="Ramirez L."/>
            <person name="Alfaro M."/>
            <person name="Sun H."/>
            <person name="Tritt A."/>
            <person name="Yoshinaga Y."/>
            <person name="Zwiers L.-H."/>
            <person name="Turgeon B."/>
            <person name="Goodwin S."/>
            <person name="Spatafora J."/>
            <person name="Crous P."/>
            <person name="Grigoriev I."/>
        </authorList>
    </citation>
    <scope>NUCLEOTIDE SEQUENCE</scope>
    <source>
        <strain evidence="6">CBS 627.86</strain>
    </source>
</reference>
<feature type="non-terminal residue" evidence="6">
    <location>
        <position position="1"/>
    </location>
</feature>
<dbReference type="InterPro" id="IPR004294">
    <property type="entry name" value="Carotenoid_Oase"/>
</dbReference>
<keyword evidence="7" id="KW-1185">Reference proteome</keyword>
<feature type="binding site" evidence="5">
    <location>
        <position position="199"/>
    </location>
    <ligand>
        <name>Fe cation</name>
        <dbReference type="ChEBI" id="CHEBI:24875"/>
        <note>catalytic</note>
    </ligand>
</feature>
<dbReference type="EMBL" id="ML977376">
    <property type="protein sequence ID" value="KAF2105588.1"/>
    <property type="molecule type" value="Genomic_DNA"/>
</dbReference>
<dbReference type="Pfam" id="PF03055">
    <property type="entry name" value="RPE65"/>
    <property type="match status" value="1"/>
</dbReference>
<accession>A0A6A5YHF7</accession>
<dbReference type="GO" id="GO:0016121">
    <property type="term" value="P:carotene catabolic process"/>
    <property type="evidence" value="ECO:0007669"/>
    <property type="project" value="TreeGrafter"/>
</dbReference>
<evidence type="ECO:0000313" key="7">
    <source>
        <dbReference type="Proteomes" id="UP000799770"/>
    </source>
</evidence>
<dbReference type="PANTHER" id="PTHR10543">
    <property type="entry name" value="BETA-CAROTENE DIOXYGENASE"/>
    <property type="match status" value="1"/>
</dbReference>
<dbReference type="GO" id="GO:0010436">
    <property type="term" value="F:carotenoid dioxygenase activity"/>
    <property type="evidence" value="ECO:0007669"/>
    <property type="project" value="TreeGrafter"/>
</dbReference>
<evidence type="ECO:0000256" key="1">
    <source>
        <dbReference type="ARBA" id="ARBA00006787"/>
    </source>
</evidence>
<feature type="binding site" evidence="5">
    <location>
        <position position="247"/>
    </location>
    <ligand>
        <name>Fe cation</name>
        <dbReference type="ChEBI" id="CHEBI:24875"/>
        <note>catalytic</note>
    </ligand>
</feature>